<dbReference type="InterPro" id="IPR003347">
    <property type="entry name" value="JmjC_dom"/>
</dbReference>
<dbReference type="Proteomes" id="UP001596270">
    <property type="component" value="Unassembled WGS sequence"/>
</dbReference>
<gene>
    <name evidence="2" type="ORF">ACFQND_19745</name>
</gene>
<dbReference type="PANTHER" id="PTHR12461">
    <property type="entry name" value="HYPOXIA-INDUCIBLE FACTOR 1 ALPHA INHIBITOR-RELATED"/>
    <property type="match status" value="1"/>
</dbReference>
<dbReference type="PROSITE" id="PS51184">
    <property type="entry name" value="JMJC"/>
    <property type="match status" value="1"/>
</dbReference>
<dbReference type="Pfam" id="PF13621">
    <property type="entry name" value="Cupin_8"/>
    <property type="match status" value="1"/>
</dbReference>
<name>A0ABW1U1K9_9BURK</name>
<dbReference type="InterPro" id="IPR041667">
    <property type="entry name" value="Cupin_8"/>
</dbReference>
<organism evidence="2 3">
    <name type="scientific">Polaromonas aquatica</name>
    <dbReference type="NCBI Taxonomy" id="332657"/>
    <lineage>
        <taxon>Bacteria</taxon>
        <taxon>Pseudomonadati</taxon>
        <taxon>Pseudomonadota</taxon>
        <taxon>Betaproteobacteria</taxon>
        <taxon>Burkholderiales</taxon>
        <taxon>Comamonadaceae</taxon>
        <taxon>Polaromonas</taxon>
    </lineage>
</organism>
<feature type="domain" description="JmjC" evidence="1">
    <location>
        <begin position="107"/>
        <end position="284"/>
    </location>
</feature>
<evidence type="ECO:0000313" key="2">
    <source>
        <dbReference type="EMBL" id="MFC6283467.1"/>
    </source>
</evidence>
<evidence type="ECO:0000313" key="3">
    <source>
        <dbReference type="Proteomes" id="UP001596270"/>
    </source>
</evidence>
<dbReference type="SMART" id="SM00558">
    <property type="entry name" value="JmjC"/>
    <property type="match status" value="1"/>
</dbReference>
<dbReference type="Gene3D" id="2.60.120.650">
    <property type="entry name" value="Cupin"/>
    <property type="match status" value="1"/>
</dbReference>
<evidence type="ECO:0000259" key="1">
    <source>
        <dbReference type="PROSITE" id="PS51184"/>
    </source>
</evidence>
<proteinExistence type="predicted"/>
<reference evidence="3" key="1">
    <citation type="journal article" date="2019" name="Int. J. Syst. Evol. Microbiol.">
        <title>The Global Catalogue of Microorganisms (GCM) 10K type strain sequencing project: providing services to taxonomists for standard genome sequencing and annotation.</title>
        <authorList>
            <consortium name="The Broad Institute Genomics Platform"/>
            <consortium name="The Broad Institute Genome Sequencing Center for Infectious Disease"/>
            <person name="Wu L."/>
            <person name="Ma J."/>
        </authorList>
    </citation>
    <scope>NUCLEOTIDE SEQUENCE [LARGE SCALE GENOMIC DNA]</scope>
    <source>
        <strain evidence="3">CCUG 39402</strain>
    </source>
</reference>
<comment type="caution">
    <text evidence="2">The sequence shown here is derived from an EMBL/GenBank/DDBJ whole genome shotgun (WGS) entry which is preliminary data.</text>
</comment>
<dbReference type="EMBL" id="JBHSRS010000083">
    <property type="protein sequence ID" value="MFC6283467.1"/>
    <property type="molecule type" value="Genomic_DNA"/>
</dbReference>
<sequence>MLVKGGVKHWPAFRQWSFESLADLCESDASEAPVKFTDGLVEQGVTKGRPFLPVAPYLRELGKAARKTPDPQAGLLTVERLEHIRKNPGERFHLNWVHMQSFKPTTLYLAQWDILEKFPALRKELLIKSLWPDKSALDRRLTWEYIFMGPANTVTGLHNDFPHNWFCQFRGTKEFILFPPDQSPHLCPAKKYDWGATLSDINVSRLPEQPKELASFEKASGIYARVEAGDALFIPKRTWHSVVSREPSISLGMFGLTPYEVATGGAWATLRDWAHHLHLYAWGNCTCHQVLGKG</sequence>
<accession>A0ABW1U1K9</accession>
<dbReference type="SUPFAM" id="SSF51197">
    <property type="entry name" value="Clavaminate synthase-like"/>
    <property type="match status" value="1"/>
</dbReference>
<dbReference type="RefSeq" id="WP_371438093.1">
    <property type="nucleotide sequence ID" value="NZ_JBHSRS010000083.1"/>
</dbReference>
<keyword evidence="3" id="KW-1185">Reference proteome</keyword>
<dbReference type="PANTHER" id="PTHR12461:SF105">
    <property type="entry name" value="HYPOXIA-INDUCIBLE FACTOR 1-ALPHA INHIBITOR"/>
    <property type="match status" value="1"/>
</dbReference>
<protein>
    <submittedName>
        <fullName evidence="2">Cupin-like domain-containing protein</fullName>
    </submittedName>
</protein>